<dbReference type="OrthoDB" id="1306246at2759"/>
<feature type="region of interest" description="Disordered" evidence="1">
    <location>
        <begin position="62"/>
        <end position="153"/>
    </location>
</feature>
<evidence type="ECO:0000313" key="3">
    <source>
        <dbReference type="Proteomes" id="UP001152561"/>
    </source>
</evidence>
<comment type="caution">
    <text evidence="2">The sequence shown here is derived from an EMBL/GenBank/DDBJ whole genome shotgun (WGS) entry which is preliminary data.</text>
</comment>
<reference evidence="3" key="1">
    <citation type="journal article" date="2023" name="Proc. Natl. Acad. Sci. U.S.A.">
        <title>Genomic and structural basis for evolution of tropane alkaloid biosynthesis.</title>
        <authorList>
            <person name="Wanga Y.-J."/>
            <person name="Taina T."/>
            <person name="Yua J.-Y."/>
            <person name="Lia J."/>
            <person name="Xua B."/>
            <person name="Chenc J."/>
            <person name="D'Auriad J.C."/>
            <person name="Huanga J.-P."/>
            <person name="Huanga S.-X."/>
        </authorList>
    </citation>
    <scope>NUCLEOTIDE SEQUENCE [LARGE SCALE GENOMIC DNA]</scope>
    <source>
        <strain evidence="3">cv. KIB-2019</strain>
    </source>
</reference>
<sequence length="153" mass="16324">MSEYIEIHFHHGEDIDVGIEEDDAEVVKDVDVEEDADFEVAVEDEDIGKNKAAKYAGCLAGAEDYSDSSDVDNEDTDEELDVDAEPGVDLPSKRKSNKVRYDPDCVGGSGASSSRQSTQTSQAGPSNASMGRARGTITRVSKAAFLNAPPPTP</sequence>
<protein>
    <submittedName>
        <fullName evidence="2">Uncharacterized protein</fullName>
    </submittedName>
</protein>
<dbReference type="EMBL" id="JAJAGQ010000011">
    <property type="protein sequence ID" value="KAJ8549205.1"/>
    <property type="molecule type" value="Genomic_DNA"/>
</dbReference>
<name>A0A9Q1M1Q7_9SOLA</name>
<dbReference type="AlphaFoldDB" id="A0A9Q1M1Q7"/>
<dbReference type="Proteomes" id="UP001152561">
    <property type="component" value="Unassembled WGS sequence"/>
</dbReference>
<gene>
    <name evidence="2" type="ORF">K7X08_032912</name>
</gene>
<keyword evidence="3" id="KW-1185">Reference proteome</keyword>
<proteinExistence type="predicted"/>
<accession>A0A9Q1M1Q7</accession>
<evidence type="ECO:0000256" key="1">
    <source>
        <dbReference type="SAM" id="MobiDB-lite"/>
    </source>
</evidence>
<evidence type="ECO:0000313" key="2">
    <source>
        <dbReference type="EMBL" id="KAJ8549205.1"/>
    </source>
</evidence>
<organism evidence="2 3">
    <name type="scientific">Anisodus acutangulus</name>
    <dbReference type="NCBI Taxonomy" id="402998"/>
    <lineage>
        <taxon>Eukaryota</taxon>
        <taxon>Viridiplantae</taxon>
        <taxon>Streptophyta</taxon>
        <taxon>Embryophyta</taxon>
        <taxon>Tracheophyta</taxon>
        <taxon>Spermatophyta</taxon>
        <taxon>Magnoliopsida</taxon>
        <taxon>eudicotyledons</taxon>
        <taxon>Gunneridae</taxon>
        <taxon>Pentapetalae</taxon>
        <taxon>asterids</taxon>
        <taxon>lamiids</taxon>
        <taxon>Solanales</taxon>
        <taxon>Solanaceae</taxon>
        <taxon>Solanoideae</taxon>
        <taxon>Hyoscyameae</taxon>
        <taxon>Anisodus</taxon>
    </lineage>
</organism>
<feature type="compositionally biased region" description="Low complexity" evidence="1">
    <location>
        <begin position="111"/>
        <end position="124"/>
    </location>
</feature>
<feature type="compositionally biased region" description="Acidic residues" evidence="1">
    <location>
        <begin position="64"/>
        <end position="86"/>
    </location>
</feature>